<feature type="region of interest" description="Disordered" evidence="1">
    <location>
        <begin position="841"/>
        <end position="1271"/>
    </location>
</feature>
<protein>
    <submittedName>
        <fullName evidence="2">Uncharacterized protein</fullName>
    </submittedName>
</protein>
<evidence type="ECO:0000256" key="1">
    <source>
        <dbReference type="SAM" id="MobiDB-lite"/>
    </source>
</evidence>
<name>A0A7R9G3K7_TIMSH</name>
<organism evidence="2">
    <name type="scientific">Timema shepardi</name>
    <name type="common">Walking stick</name>
    <dbReference type="NCBI Taxonomy" id="629360"/>
    <lineage>
        <taxon>Eukaryota</taxon>
        <taxon>Metazoa</taxon>
        <taxon>Ecdysozoa</taxon>
        <taxon>Arthropoda</taxon>
        <taxon>Hexapoda</taxon>
        <taxon>Insecta</taxon>
        <taxon>Pterygota</taxon>
        <taxon>Neoptera</taxon>
        <taxon>Polyneoptera</taxon>
        <taxon>Phasmatodea</taxon>
        <taxon>Timematodea</taxon>
        <taxon>Timematoidea</taxon>
        <taxon>Timematidae</taxon>
        <taxon>Timema</taxon>
    </lineage>
</organism>
<sequence>MQLLWQNNIPMCIEVLLCPDCPCGAQRAQCTEVSNMPAPSDILLEQWLVTAVTNRLPESPQMTVRGLFQAVRSQLHFSQLAAWWNNSKGSHPVNVSYRVTVSGEAFSSNFKRPPLEHSFPVAFVTRNTAINVSVRTLPRMEKVPLVMCTAHPVNSGEQGIGGGAIPKRNKSVEDQAWSVSKEQADQQLTESLLDPPPSLDLFARRYQSPSQCDSPSMEAPEYLMFGRGTRKQDGNILSCVIDFYDNTSSTRPSFIRKPLHFLPIKIRKNSCKGIVDYGLLKSLSPHASTLAVLTRQCRSETSLKIRRVTWWSKDKAIAPDFCAGVRGSILGPAEEDILWRERSPPSRVGRHGLVRRRDSSLTDVGAAGCVLEWSSSHVLPALVDDRLQNPCTLPGKHHCRCAFDDDLETTPLPTPPHPMLHLDTKSQSFTKESSSPSCSKPISGKVLSCQLEVDSVKHDPASGSKADSCNEDFSEERTGMKPSADTLRNDTPGCKFNLELSRQEFEEVLAVLRDRNAGPPVHPGTRKPASPSRPGYNQLFSCSSKSEAVGVLKPPIVLDHDSDVVSATTSTVSKCSDKADMLMGAILRSSIGIDSHALYTNTQGPTQKTAISSSKTNKYHIPDSCDSEMFNVPSNASPNCNTNYARSLDNYCDILHPSDTHSTNINKDKLNVCKEVKKKRPKSPLVMVPPQNASPDHVYSSKHAEDVEQDSWEVYTHDRSIPSALDKAKFRRSFDSAASMVFHSRTGLPLTSSPAPVRRGTSRFDFDSSLNSVSAIRSLTLEQAIIITNSNEIEDTPPRPSHPNYYLCALFETGAVPTPDDTMSVSSDDAESEGSAHALFETGAVPTPDDTMSVSSDDAESEGSAHALFETGAVPTPDDTMSVSSDDAESEGSAHALFETGAVPTPDDTMSVSSDDAESEGSAHALFETGAVPTPDDTMSVSSDDAESEGSAHALFETGAVPTPDDTMSVSSDDAESEGSAHALFETGAVPTPDDTMSVSSDDAESEGSAHALFETGAVPTPDDTMSVSSDDAESEGSAHALFETGAVPTPDDTMSVSSDDAESEGSAHALFETGAVPTPDDTMSVSSDDAESEGSAHALFETGAVPTPDDTMSVSSDDAESEGSAHALFETGAVPTPDDTMSVSSDDAESEGSAHALFETGAVPTPDDTMSVSSDDAESEGSAHALFETGAVPTPDDTMSVSSDDAESEGSAHALFETGAVPTPDDTMSVSSDDAESEGSAHALFETGAVPTPDDTMSVSSDDAESEGSAQSPCYCTVRLCLFQCVVRDGRCPYPRRHNESPHTWLTSSDTGETVSVLFTVSLRAKHLGVLQPHKLGLPAVIRVKLSVFCSLSLCEPSTSVCFSPTSSSLTIQQGEGQGHFLSLFSPGHEACDPAVTPVYHLLDRTALEDKLVGFGLPEM</sequence>
<evidence type="ECO:0000313" key="2">
    <source>
        <dbReference type="EMBL" id="CAD7264919.1"/>
    </source>
</evidence>
<feature type="region of interest" description="Disordered" evidence="1">
    <location>
        <begin position="457"/>
        <end position="490"/>
    </location>
</feature>
<dbReference type="EMBL" id="OC004890">
    <property type="protein sequence ID" value="CAD7264919.1"/>
    <property type="molecule type" value="Genomic_DNA"/>
</dbReference>
<reference evidence="2" key="1">
    <citation type="submission" date="2020-11" db="EMBL/GenBank/DDBJ databases">
        <authorList>
            <person name="Tran Van P."/>
        </authorList>
    </citation>
    <scope>NUCLEOTIDE SEQUENCE</scope>
</reference>
<accession>A0A7R9G3K7</accession>
<proteinExistence type="predicted"/>
<feature type="region of interest" description="Disordered" evidence="1">
    <location>
        <begin position="515"/>
        <end position="534"/>
    </location>
</feature>
<gene>
    <name evidence="2" type="ORF">TSIB3V08_LOCUS8965</name>
</gene>